<dbReference type="PANTHER" id="PTHR10412">
    <property type="entry name" value="MANNOSYL-OLIGOSACCHARIDE GLUCOSIDASE"/>
    <property type="match status" value="1"/>
</dbReference>
<name>A0A6A4ICG4_9AGAR</name>
<evidence type="ECO:0000256" key="10">
    <source>
        <dbReference type="ARBA" id="ARBA00023295"/>
    </source>
</evidence>
<dbReference type="EMBL" id="ML769402">
    <property type="protein sequence ID" value="KAE9406474.1"/>
    <property type="molecule type" value="Genomic_DNA"/>
</dbReference>
<dbReference type="GO" id="GO:0005789">
    <property type="term" value="C:endoplasmic reticulum membrane"/>
    <property type="evidence" value="ECO:0007669"/>
    <property type="project" value="UniProtKB-SubCell"/>
</dbReference>
<dbReference type="GO" id="GO:0006487">
    <property type="term" value="P:protein N-linked glycosylation"/>
    <property type="evidence" value="ECO:0007669"/>
    <property type="project" value="UniProtKB-UniRule"/>
</dbReference>
<evidence type="ECO:0000256" key="11">
    <source>
        <dbReference type="ARBA" id="ARBA00038888"/>
    </source>
</evidence>
<keyword evidence="4 12" id="KW-0378">Hydrolase</keyword>
<keyword evidence="3" id="KW-0812">Transmembrane</keyword>
<feature type="domain" description="Glycosyl hydrolase family 63 N-terminal" evidence="15">
    <location>
        <begin position="25"/>
        <end position="230"/>
    </location>
</feature>
<dbReference type="InterPro" id="IPR031631">
    <property type="entry name" value="Glyco_hydro_63N"/>
</dbReference>
<evidence type="ECO:0000313" key="17">
    <source>
        <dbReference type="Proteomes" id="UP000799118"/>
    </source>
</evidence>
<dbReference type="InterPro" id="IPR031335">
    <property type="entry name" value="Glyco_hydro_63_C"/>
</dbReference>
<gene>
    <name evidence="16" type="ORF">BT96DRAFT_915420</name>
</gene>
<comment type="subcellular location">
    <subcellularLocation>
        <location evidence="1 12">Endoplasmic reticulum membrane</location>
        <topology evidence="1 12">Single-pass type II membrane protein</topology>
    </subcellularLocation>
</comment>
<dbReference type="PANTHER" id="PTHR10412:SF11">
    <property type="entry name" value="MANNOSYL-OLIGOSACCHARIDE GLUCOSIDASE"/>
    <property type="match status" value="1"/>
</dbReference>
<dbReference type="AlphaFoldDB" id="A0A6A4ICG4"/>
<feature type="signal peptide" evidence="13">
    <location>
        <begin position="1"/>
        <end position="17"/>
    </location>
</feature>
<dbReference type="Pfam" id="PF03200">
    <property type="entry name" value="Glyco_hydro_63"/>
    <property type="match status" value="1"/>
</dbReference>
<dbReference type="GO" id="GO:0009311">
    <property type="term" value="P:oligosaccharide metabolic process"/>
    <property type="evidence" value="ECO:0007669"/>
    <property type="project" value="UniProtKB-UniRule"/>
</dbReference>
<dbReference type="SUPFAM" id="SSF48208">
    <property type="entry name" value="Six-hairpin glycosidases"/>
    <property type="match status" value="1"/>
</dbReference>
<keyword evidence="6" id="KW-0735">Signal-anchor</keyword>
<organism evidence="16 17">
    <name type="scientific">Gymnopus androsaceus JB14</name>
    <dbReference type="NCBI Taxonomy" id="1447944"/>
    <lineage>
        <taxon>Eukaryota</taxon>
        <taxon>Fungi</taxon>
        <taxon>Dikarya</taxon>
        <taxon>Basidiomycota</taxon>
        <taxon>Agaricomycotina</taxon>
        <taxon>Agaricomycetes</taxon>
        <taxon>Agaricomycetidae</taxon>
        <taxon>Agaricales</taxon>
        <taxon>Marasmiineae</taxon>
        <taxon>Omphalotaceae</taxon>
        <taxon>Gymnopus</taxon>
    </lineage>
</organism>
<evidence type="ECO:0000256" key="13">
    <source>
        <dbReference type="SAM" id="SignalP"/>
    </source>
</evidence>
<evidence type="ECO:0000256" key="8">
    <source>
        <dbReference type="ARBA" id="ARBA00023136"/>
    </source>
</evidence>
<accession>A0A6A4ICG4</accession>
<feature type="domain" description="Glycosyl hydrolase family 63 C-terminal" evidence="14">
    <location>
        <begin position="276"/>
        <end position="784"/>
    </location>
</feature>
<keyword evidence="13" id="KW-0732">Signal</keyword>
<dbReference type="InterPro" id="IPR038518">
    <property type="entry name" value="Glyco_hydro_63N_sf"/>
</dbReference>
<comment type="catalytic activity">
    <reaction evidence="12">
        <text>N(4)-(alpha-D-Glc-(1-&gt;2)-alpha-D-Glc-(1-&gt;3)-alpha-D-Glc-(1-&gt;3)-alpha-D-Man-(1-&gt;2)-alpha-D-Man-(1-&gt;2)-alpha-D-Man-(1-&gt;3)-[alpha-D-Man-(1-&gt;2)-alpha-D-Man-(1-&gt;3)-[alpha-D-Man-(1-&gt;2)-alpha-D-Man-(1-&gt;6)]-alpha-D-Man-(1-&gt;6)]-beta-D-Man-(1-&gt;4)-beta-D-GlcNAc-(1-&gt;4)-beta-D-GlcNAc)-L-asparaginyl-[protein] + H2O = N(4)-(alpha-D-Glc-(1-&gt;3)-alpha-D-Glc-(1-&gt;3)-alpha-D-Man-(1-&gt;2)-alpha-D-Man-(1-&gt;2)-alpha-D-Man-(1-&gt;3)-[alpha-D-Man-(1-&gt;2)-alpha-D-Man-(1-&gt;3)-[alpha-D-Man-(1-&gt;2)-alpha-D-Man-(1-&gt;6)]-alpha-D-Man-(1-&gt;6)]-beta-D-Man-(1-&gt;4)-beta-D-GlcNAc-(1-&gt;4)-beta-D-GlcNAc)-L-asparaginyl-[protein] + beta-D-glucose</text>
        <dbReference type="Rhea" id="RHEA:55988"/>
        <dbReference type="Rhea" id="RHEA-COMP:12806"/>
        <dbReference type="Rhea" id="RHEA-COMP:14355"/>
        <dbReference type="ChEBI" id="CHEBI:15377"/>
        <dbReference type="ChEBI" id="CHEBI:15903"/>
        <dbReference type="ChEBI" id="CHEBI:59082"/>
        <dbReference type="ChEBI" id="CHEBI:132537"/>
        <dbReference type="EC" id="3.2.1.106"/>
    </reaction>
</comment>
<evidence type="ECO:0000256" key="9">
    <source>
        <dbReference type="ARBA" id="ARBA00023180"/>
    </source>
</evidence>
<evidence type="ECO:0000256" key="4">
    <source>
        <dbReference type="ARBA" id="ARBA00022801"/>
    </source>
</evidence>
<reference evidence="16" key="1">
    <citation type="journal article" date="2019" name="Environ. Microbiol.">
        <title>Fungal ecological strategies reflected in gene transcription - a case study of two litter decomposers.</title>
        <authorList>
            <person name="Barbi F."/>
            <person name="Kohler A."/>
            <person name="Barry K."/>
            <person name="Baskaran P."/>
            <person name="Daum C."/>
            <person name="Fauchery L."/>
            <person name="Ihrmark K."/>
            <person name="Kuo A."/>
            <person name="LaButti K."/>
            <person name="Lipzen A."/>
            <person name="Morin E."/>
            <person name="Grigoriev I.V."/>
            <person name="Henrissat B."/>
            <person name="Lindahl B."/>
            <person name="Martin F."/>
        </authorList>
    </citation>
    <scope>NUCLEOTIDE SEQUENCE</scope>
    <source>
        <strain evidence="16">JB14</strain>
    </source>
</reference>
<dbReference type="GO" id="GO:0004573">
    <property type="term" value="F:Glc3Man9GlcNAc2 oligosaccharide glucosidase activity"/>
    <property type="evidence" value="ECO:0007669"/>
    <property type="project" value="UniProtKB-UniRule"/>
</dbReference>
<evidence type="ECO:0000313" key="16">
    <source>
        <dbReference type="EMBL" id="KAE9406474.1"/>
    </source>
</evidence>
<comment type="similarity">
    <text evidence="2 12">Belongs to the glycosyl hydrolase 63 family.</text>
</comment>
<evidence type="ECO:0000256" key="2">
    <source>
        <dbReference type="ARBA" id="ARBA00010833"/>
    </source>
</evidence>
<dbReference type="OrthoDB" id="410058at2759"/>
<evidence type="ECO:0000256" key="3">
    <source>
        <dbReference type="ARBA" id="ARBA00022692"/>
    </source>
</evidence>
<evidence type="ECO:0000259" key="15">
    <source>
        <dbReference type="Pfam" id="PF16923"/>
    </source>
</evidence>
<evidence type="ECO:0000259" key="14">
    <source>
        <dbReference type="Pfam" id="PF03200"/>
    </source>
</evidence>
<protein>
    <recommendedName>
        <fullName evidence="11 12">Mannosyl-oligosaccharide glucosidase</fullName>
        <ecNumber evidence="11 12">3.2.1.106</ecNumber>
    </recommendedName>
</protein>
<sequence>MQLPWLLLLSLASAASSSSVNDTHLWGAYRPNLYFGIRPRIPQSLLTGLMWFGTQDYNSMSQTRHACTQGELDSYTWTKYDPSEGGIQVIKDSRNNVQITTEFLKVAGGDHGGSWAARIKGEPLDPLQISRTSFIFYLGLEGLGEIKFTGSSPELDDFVFRIVDGPNNVAVTEGPHSEVFKNRIGKTHFMGQPIPAGNIWQAKDIILQSIVKRAQDIIAPYRDPAVGAPDASFVLQLPDEIYSGSNLYAIQKSFDGEFQFDVFYESASSKQKLSSSTLDAGIAALSSSFDQRFKKVFPIPSDYPSQNKEALEAFSQAITSNLIGGVGYFYGTSIINEKFSFEWDEEDDAEDGSTSDVAKGPRLTEPAKLLTATPSRSFFPRGFYWDEGFHLLHIGAWDNDFSLEILKDWIDLIDENGWVAREQILGDEARSKVPPEFLTQVPNYANPPTLTVAVTAFINRVKAASTGPSDADLGMDFGMGASQTPFAEAESEPGSRSLNPEVATAFLKGIYKPLKRHYDWFRRTQRGQIKQYGRKARSRTEAYRWRGRSDTHVLTSGMDDYPRGPPHAGELHLDLISWMGLFSRTMREISEFIGEVDDAISYTEIEKAVLDNIEDLHWNEEQKMYCDVNVDDEDESYHVCHKGYLSLFPFMLSLLSPDSPHLGAILDMVRDPDQLWSNYGLRSLSASHPEFGTGENYWKGPIWVQMNYLALGALHNTYAVQEGPYKLRAQEIYRELRQNIIDNVFKEYERTGYVWEQYDPVTGQGMRSHPFTGWTSLVTLILTEKY</sequence>
<dbReference type="EC" id="3.2.1.106" evidence="11 12"/>
<proteinExistence type="inferred from homology"/>
<keyword evidence="5 12" id="KW-0256">Endoplasmic reticulum</keyword>
<keyword evidence="10 12" id="KW-0326">Glycosidase</keyword>
<keyword evidence="9" id="KW-0325">Glycoprotein</keyword>
<dbReference type="Pfam" id="PF16923">
    <property type="entry name" value="Glyco_hydro_63N"/>
    <property type="match status" value="1"/>
</dbReference>
<dbReference type="InterPro" id="IPR008928">
    <property type="entry name" value="6-hairpin_glycosidase_sf"/>
</dbReference>
<dbReference type="InterPro" id="IPR012341">
    <property type="entry name" value="6hp_glycosidase-like_sf"/>
</dbReference>
<dbReference type="Proteomes" id="UP000799118">
    <property type="component" value="Unassembled WGS sequence"/>
</dbReference>
<dbReference type="Gene3D" id="1.50.10.10">
    <property type="match status" value="1"/>
</dbReference>
<evidence type="ECO:0000256" key="5">
    <source>
        <dbReference type="ARBA" id="ARBA00022824"/>
    </source>
</evidence>
<evidence type="ECO:0000256" key="7">
    <source>
        <dbReference type="ARBA" id="ARBA00022989"/>
    </source>
</evidence>
<keyword evidence="7" id="KW-1133">Transmembrane helix</keyword>
<comment type="function">
    <text evidence="12">Cleaves the distal alpha 1,2-linked glucose residue from the Glc(3)Man(9)GlcNAc(2) oligosaccharide precursor.</text>
</comment>
<keyword evidence="17" id="KW-1185">Reference proteome</keyword>
<feature type="chain" id="PRO_5025421297" description="Mannosyl-oligosaccharide glucosidase" evidence="13">
    <location>
        <begin position="18"/>
        <end position="786"/>
    </location>
</feature>
<evidence type="ECO:0000256" key="1">
    <source>
        <dbReference type="ARBA" id="ARBA00004648"/>
    </source>
</evidence>
<dbReference type="InterPro" id="IPR004888">
    <property type="entry name" value="Glycoside_hydrolase_63"/>
</dbReference>
<evidence type="ECO:0000256" key="6">
    <source>
        <dbReference type="ARBA" id="ARBA00022968"/>
    </source>
</evidence>
<dbReference type="Gene3D" id="2.70.98.110">
    <property type="entry name" value="Glycosyl hydrolase family 63, N-terminal domain"/>
    <property type="match status" value="1"/>
</dbReference>
<evidence type="ECO:0000256" key="12">
    <source>
        <dbReference type="RuleBase" id="RU368089"/>
    </source>
</evidence>
<keyword evidence="8" id="KW-0472">Membrane</keyword>